<accession>A0ABY4C5H3</accession>
<dbReference type="SUPFAM" id="SSF46785">
    <property type="entry name" value="Winged helix' DNA-binding domain"/>
    <property type="match status" value="1"/>
</dbReference>
<evidence type="ECO:0000313" key="2">
    <source>
        <dbReference type="EMBL" id="UOE45692.1"/>
    </source>
</evidence>
<dbReference type="InterPro" id="IPR036388">
    <property type="entry name" value="WH-like_DNA-bd_sf"/>
</dbReference>
<dbReference type="PANTHER" id="PTHR33164:SF43">
    <property type="entry name" value="HTH-TYPE TRANSCRIPTIONAL REPRESSOR YETL"/>
    <property type="match status" value="1"/>
</dbReference>
<reference evidence="2 3" key="1">
    <citation type="submission" date="2022-03" db="EMBL/GenBank/DDBJ databases">
        <title>Mucilaginibacter sp. isolated from the gut of Protaetia brevitarsis seulensis larvae.</title>
        <authorList>
            <person name="Won M."/>
            <person name="Kim S.-J."/>
            <person name="Kwon S.-W."/>
        </authorList>
    </citation>
    <scope>NUCLEOTIDE SEQUENCE [LARGE SCALE GENOMIC DNA]</scope>
    <source>
        <strain evidence="2 3">CFWR-12</strain>
    </source>
</reference>
<keyword evidence="3" id="KW-1185">Reference proteome</keyword>
<dbReference type="Pfam" id="PF12802">
    <property type="entry name" value="MarR_2"/>
    <property type="match status" value="1"/>
</dbReference>
<dbReference type="EMBL" id="CP094528">
    <property type="protein sequence ID" value="UOE45692.1"/>
    <property type="molecule type" value="Genomic_DNA"/>
</dbReference>
<dbReference type="PRINTS" id="PR00598">
    <property type="entry name" value="HTHMARR"/>
</dbReference>
<protein>
    <submittedName>
        <fullName evidence="2">MarR family transcriptional regulator</fullName>
    </submittedName>
</protein>
<dbReference type="InterPro" id="IPR011991">
    <property type="entry name" value="ArsR-like_HTH"/>
</dbReference>
<dbReference type="CDD" id="cd00090">
    <property type="entry name" value="HTH_ARSR"/>
    <property type="match status" value="1"/>
</dbReference>
<dbReference type="InterPro" id="IPR039422">
    <property type="entry name" value="MarR/SlyA-like"/>
</dbReference>
<dbReference type="RefSeq" id="WP_243558290.1">
    <property type="nucleotide sequence ID" value="NZ_CP094528.1"/>
</dbReference>
<dbReference type="Gene3D" id="1.10.10.10">
    <property type="entry name" value="Winged helix-like DNA-binding domain superfamily/Winged helix DNA-binding domain"/>
    <property type="match status" value="1"/>
</dbReference>
<gene>
    <name evidence="2" type="ORF">MTO99_08085</name>
</gene>
<organism evidence="2 3">
    <name type="scientific">Agromyces larvae</name>
    <dbReference type="NCBI Taxonomy" id="2929802"/>
    <lineage>
        <taxon>Bacteria</taxon>
        <taxon>Bacillati</taxon>
        <taxon>Actinomycetota</taxon>
        <taxon>Actinomycetes</taxon>
        <taxon>Micrococcales</taxon>
        <taxon>Microbacteriaceae</taxon>
        <taxon>Agromyces</taxon>
    </lineage>
</organism>
<dbReference type="PROSITE" id="PS50995">
    <property type="entry name" value="HTH_MARR_2"/>
    <property type="match status" value="1"/>
</dbReference>
<dbReference type="InterPro" id="IPR000835">
    <property type="entry name" value="HTH_MarR-typ"/>
</dbReference>
<dbReference type="Proteomes" id="UP000832097">
    <property type="component" value="Chromosome"/>
</dbReference>
<dbReference type="PANTHER" id="PTHR33164">
    <property type="entry name" value="TRANSCRIPTIONAL REGULATOR, MARR FAMILY"/>
    <property type="match status" value="1"/>
</dbReference>
<dbReference type="InterPro" id="IPR036390">
    <property type="entry name" value="WH_DNA-bd_sf"/>
</dbReference>
<sequence length="152" mass="16999">MKTRGARPIGMSLWETTHVVHREFERMLAAHGLNRATWFILLTLDEAVHPTQRDVARAVGISDATLTHHVRNLEDGGLVHRTRDPDDRRVQCIELTDEGRAAFARIHDDAMAFDRRMRAVLGPETTAALLGALDTLTTEFTRPGDSTPIPRA</sequence>
<evidence type="ECO:0000313" key="3">
    <source>
        <dbReference type="Proteomes" id="UP000832097"/>
    </source>
</evidence>
<evidence type="ECO:0000259" key="1">
    <source>
        <dbReference type="PROSITE" id="PS50995"/>
    </source>
</evidence>
<proteinExistence type="predicted"/>
<name>A0ABY4C5H3_9MICO</name>
<dbReference type="SMART" id="SM00347">
    <property type="entry name" value="HTH_MARR"/>
    <property type="match status" value="1"/>
</dbReference>
<feature type="domain" description="HTH marR-type" evidence="1">
    <location>
        <begin position="1"/>
        <end position="138"/>
    </location>
</feature>